<comment type="caution">
    <text evidence="1">The sequence shown here is derived from an EMBL/GenBank/DDBJ whole genome shotgun (WGS) entry which is preliminary data.</text>
</comment>
<proteinExistence type="predicted"/>
<dbReference type="Proteomes" id="UP001232148">
    <property type="component" value="Unassembled WGS sequence"/>
</dbReference>
<dbReference type="EMBL" id="MU842854">
    <property type="protein sequence ID" value="KAK2030233.1"/>
    <property type="molecule type" value="Genomic_DNA"/>
</dbReference>
<dbReference type="AlphaFoldDB" id="A0AAD9HJX5"/>
<accession>A0AAD9HJX5</accession>
<evidence type="ECO:0000313" key="2">
    <source>
        <dbReference type="Proteomes" id="UP001232148"/>
    </source>
</evidence>
<reference evidence="1" key="1">
    <citation type="submission" date="2021-06" db="EMBL/GenBank/DDBJ databases">
        <title>Comparative genomics, transcriptomics and evolutionary studies reveal genomic signatures of adaptation to plant cell wall in hemibiotrophic fungi.</title>
        <authorList>
            <consortium name="DOE Joint Genome Institute"/>
            <person name="Baroncelli R."/>
            <person name="Diaz J.F."/>
            <person name="Benocci T."/>
            <person name="Peng M."/>
            <person name="Battaglia E."/>
            <person name="Haridas S."/>
            <person name="Andreopoulos W."/>
            <person name="Labutti K."/>
            <person name="Pangilinan J."/>
            <person name="Floch G.L."/>
            <person name="Makela M.R."/>
            <person name="Henrissat B."/>
            <person name="Grigoriev I.V."/>
            <person name="Crouch J.A."/>
            <person name="De Vries R.P."/>
            <person name="Sukno S.A."/>
            <person name="Thon M.R."/>
        </authorList>
    </citation>
    <scope>NUCLEOTIDE SEQUENCE</scope>
    <source>
        <strain evidence="1">MAFF235873</strain>
    </source>
</reference>
<gene>
    <name evidence="1" type="ORF">LX32DRAFT_334967</name>
</gene>
<organism evidence="1 2">
    <name type="scientific">Colletotrichum zoysiae</name>
    <dbReference type="NCBI Taxonomy" id="1216348"/>
    <lineage>
        <taxon>Eukaryota</taxon>
        <taxon>Fungi</taxon>
        <taxon>Dikarya</taxon>
        <taxon>Ascomycota</taxon>
        <taxon>Pezizomycotina</taxon>
        <taxon>Sordariomycetes</taxon>
        <taxon>Hypocreomycetidae</taxon>
        <taxon>Glomerellales</taxon>
        <taxon>Glomerellaceae</taxon>
        <taxon>Colletotrichum</taxon>
        <taxon>Colletotrichum graminicola species complex</taxon>
    </lineage>
</organism>
<sequence length="232" mass="24949">MGGPPFSLLLAVGQSSIMWPFGGDNQFLGHGGRERGGGLGSYKSTRVAFYTFLPLSFEPGFFSASLSLLSAATARISSRLDPNRTKLGSRFSGPGPLVYEVVGAVMREQLALQIGWARSWTATPVGRITARSGPPPRPGTRLAVLGKWVANGDVGQRRGYGLLGAGDRSWQAVEEVDTSIGYLLLFLSRGEGGLRREPVSSYRGSEVLPVCGCFFCPRMRLSIAYATLLLTW</sequence>
<keyword evidence="2" id="KW-1185">Reference proteome</keyword>
<evidence type="ECO:0000313" key="1">
    <source>
        <dbReference type="EMBL" id="KAK2030233.1"/>
    </source>
</evidence>
<protein>
    <submittedName>
        <fullName evidence="1">Uncharacterized protein</fullName>
    </submittedName>
</protein>
<name>A0AAD9HJX5_9PEZI</name>